<dbReference type="PANTHER" id="PTHR14453:SF67">
    <property type="entry name" value="POLY [ADP-RIBOSE] POLYMERASE"/>
    <property type="match status" value="1"/>
</dbReference>
<feature type="region of interest" description="Disordered" evidence="7">
    <location>
        <begin position="424"/>
        <end position="452"/>
    </location>
</feature>
<dbReference type="GO" id="GO:0003950">
    <property type="term" value="F:NAD+ poly-ADP-ribosyltransferase activity"/>
    <property type="evidence" value="ECO:0007669"/>
    <property type="project" value="UniProtKB-UniRule"/>
</dbReference>
<dbReference type="InterPro" id="IPR002589">
    <property type="entry name" value="Macro_dom"/>
</dbReference>
<evidence type="ECO:0000256" key="6">
    <source>
        <dbReference type="RuleBase" id="RU362114"/>
    </source>
</evidence>
<dbReference type="Proteomes" id="UP000275408">
    <property type="component" value="Unassembled WGS sequence"/>
</dbReference>
<dbReference type="PROSITE" id="PS51059">
    <property type="entry name" value="PARP_CATALYTIC"/>
    <property type="match status" value="1"/>
</dbReference>
<keyword evidence="11" id="KW-1185">Reference proteome</keyword>
<dbReference type="Pfam" id="PF01661">
    <property type="entry name" value="Macro"/>
    <property type="match status" value="2"/>
</dbReference>
<proteinExistence type="predicted"/>
<dbReference type="InterPro" id="IPR052056">
    <property type="entry name" value="Mono-ARTD/PARP"/>
</dbReference>
<evidence type="ECO:0000313" key="11">
    <source>
        <dbReference type="Proteomes" id="UP000275408"/>
    </source>
</evidence>
<evidence type="ECO:0000256" key="4">
    <source>
        <dbReference type="ARBA" id="ARBA00023027"/>
    </source>
</evidence>
<dbReference type="EMBL" id="RCHS01002311">
    <property type="protein sequence ID" value="RMX48054.1"/>
    <property type="molecule type" value="Genomic_DNA"/>
</dbReference>
<dbReference type="EC" id="2.4.2.-" evidence="6"/>
<dbReference type="FunFam" id="3.90.228.10:FF:000008">
    <property type="entry name" value="Poly [ADP-ribose] polymerase"/>
    <property type="match status" value="1"/>
</dbReference>
<dbReference type="InterPro" id="IPR012317">
    <property type="entry name" value="Poly(ADP-ribose)pol_cat_dom"/>
</dbReference>
<reference evidence="10 11" key="1">
    <citation type="journal article" date="2018" name="Sci. Rep.">
        <title>Comparative analysis of the Pocillopora damicornis genome highlights role of immune system in coral evolution.</title>
        <authorList>
            <person name="Cunning R."/>
            <person name="Bay R.A."/>
            <person name="Gillette P."/>
            <person name="Baker A.C."/>
            <person name="Traylor-Knowles N."/>
        </authorList>
    </citation>
    <scope>NUCLEOTIDE SEQUENCE [LARGE SCALE GENOMIC DNA]</scope>
    <source>
        <strain evidence="10">RSMAS</strain>
        <tissue evidence="10">Whole animal</tissue>
    </source>
</reference>
<name>A0A3M6U3D6_POCDA</name>
<dbReference type="SMART" id="SM00506">
    <property type="entry name" value="A1pp"/>
    <property type="match status" value="2"/>
</dbReference>
<evidence type="ECO:0000313" key="10">
    <source>
        <dbReference type="EMBL" id="RMX48054.1"/>
    </source>
</evidence>
<dbReference type="InterPro" id="IPR043472">
    <property type="entry name" value="Macro_dom-like"/>
</dbReference>
<gene>
    <name evidence="10" type="ORF">pdam_00002643</name>
</gene>
<feature type="domain" description="Macro" evidence="9">
    <location>
        <begin position="244"/>
        <end position="420"/>
    </location>
</feature>
<keyword evidence="4 6" id="KW-0520">NAD</keyword>
<evidence type="ECO:0000256" key="5">
    <source>
        <dbReference type="ARBA" id="ARBA00023242"/>
    </source>
</evidence>
<dbReference type="SUPFAM" id="SSF117839">
    <property type="entry name" value="WWE domain"/>
    <property type="match status" value="1"/>
</dbReference>
<feature type="domain" description="Macro" evidence="9">
    <location>
        <begin position="63"/>
        <end position="238"/>
    </location>
</feature>
<organism evidence="10 11">
    <name type="scientific">Pocillopora damicornis</name>
    <name type="common">Cauliflower coral</name>
    <name type="synonym">Millepora damicornis</name>
    <dbReference type="NCBI Taxonomy" id="46731"/>
    <lineage>
        <taxon>Eukaryota</taxon>
        <taxon>Metazoa</taxon>
        <taxon>Cnidaria</taxon>
        <taxon>Anthozoa</taxon>
        <taxon>Hexacorallia</taxon>
        <taxon>Scleractinia</taxon>
        <taxon>Astrocoeniina</taxon>
        <taxon>Pocilloporidae</taxon>
        <taxon>Pocillopora</taxon>
    </lineage>
</organism>
<dbReference type="GO" id="GO:0005634">
    <property type="term" value="C:nucleus"/>
    <property type="evidence" value="ECO:0007669"/>
    <property type="project" value="UniProtKB-SubCell"/>
</dbReference>
<dbReference type="GO" id="GO:0005737">
    <property type="term" value="C:cytoplasm"/>
    <property type="evidence" value="ECO:0007669"/>
    <property type="project" value="TreeGrafter"/>
</dbReference>
<protein>
    <recommendedName>
        <fullName evidence="6">Poly [ADP-ribose] polymerase</fullName>
        <shortName evidence="6">PARP</shortName>
        <ecNumber evidence="6">2.4.2.-</ecNumber>
    </recommendedName>
</protein>
<feature type="domain" description="PARP catalytic" evidence="8">
    <location>
        <begin position="637"/>
        <end position="828"/>
    </location>
</feature>
<dbReference type="Gene3D" id="3.90.228.10">
    <property type="match status" value="1"/>
</dbReference>
<evidence type="ECO:0000259" key="9">
    <source>
        <dbReference type="PROSITE" id="PS51154"/>
    </source>
</evidence>
<evidence type="ECO:0000256" key="7">
    <source>
        <dbReference type="SAM" id="MobiDB-lite"/>
    </source>
</evidence>
<evidence type="ECO:0000256" key="1">
    <source>
        <dbReference type="ARBA" id="ARBA00004123"/>
    </source>
</evidence>
<dbReference type="CDD" id="cd01439">
    <property type="entry name" value="TCCD_inducible_PARP_like"/>
    <property type="match status" value="1"/>
</dbReference>
<evidence type="ECO:0000256" key="3">
    <source>
        <dbReference type="ARBA" id="ARBA00022679"/>
    </source>
</evidence>
<dbReference type="Pfam" id="PF00644">
    <property type="entry name" value="PARP"/>
    <property type="match status" value="1"/>
</dbReference>
<dbReference type="GO" id="GO:0010629">
    <property type="term" value="P:negative regulation of gene expression"/>
    <property type="evidence" value="ECO:0007669"/>
    <property type="project" value="TreeGrafter"/>
</dbReference>
<dbReference type="AlphaFoldDB" id="A0A3M6U3D6"/>
<keyword evidence="5" id="KW-0539">Nucleus</keyword>
<accession>A0A3M6U3D6</accession>
<keyword evidence="2 6" id="KW-0328">Glycosyltransferase</keyword>
<dbReference type="SUPFAM" id="SSF52949">
    <property type="entry name" value="Macro domain-like"/>
    <property type="match status" value="2"/>
</dbReference>
<dbReference type="PANTHER" id="PTHR14453">
    <property type="entry name" value="PARP/ZINC FINGER CCCH TYPE DOMAIN CONTAINING PROTEIN"/>
    <property type="match status" value="1"/>
</dbReference>
<dbReference type="GO" id="GO:0003714">
    <property type="term" value="F:transcription corepressor activity"/>
    <property type="evidence" value="ECO:0007669"/>
    <property type="project" value="TreeGrafter"/>
</dbReference>
<sequence>MLDETVNFCKTNPGSNLRDIRFVVFNQDQALTAAFKQEMDKLQPKQTSLPAFTTFTRGIRSFFGWKKTVGTLGVSIEVLQGDLCRETTDAIVNITSKDLNMDSAGKLSETVKQLAGPQVETELKQFGQQSGGTALITSSGNLPTQKIIHLIPDTNNKDHLQQCVERCLRLAETHSLGSISIPAVGTGAFHVSAVDSASLIFKALTNFSGSFRSVRKVRIVIFESPMLSAFQQEHQRHSFSPQVGVAQRITLTSPFSIEVINGDLTQENSTDAIMNINSTDMNMNNAGDLSKAIARQSGPLVQQECNQLGKQPPGTAIMTSGGNLQVPHIIHIIPGSSDKQHLQQCLEEGLRVADANNFQAISIPCVGAGGYGLTGADSAQLTFKALNAFSARCKNIQKVRVLVFQASMMQEFLQEQKKQLVQGIEEDSDSENAVARQTRRRGRRQAPGQSDEHSVRIFVIGKDKASVGKAVESLKKGFSDACTMEKVETDVVSQLFDKQKDILRKKAKDRDVKLEIEDDVDRIVVRGGPTEVSGIVGEIWKEINERTKKKQEEEQAKLVSKNIEWSYEIQGIQMAFAPKANARIELAHSKDEHTVQVSLRGDKFVIDLKRNSGRGQTSGEQITLKRKVKGADEGIALPKHWTPMPSHDSTVHKVPLHPSSPEYQDVVRKFQATAGALNIQRIERVQNPHLYQSYMVRKQKMDKDAGGNSERQLFHGTDAKNINHINTHGFDRNFCGSRGTAYGRGVYFARDAQYSVACAGGGGGRQMYFAKVLVGQYCVGDPSMIVPPPKNPSKPEILYDSVVDNQSNPSIFVVFFDNQCYPEYLITF</sequence>
<dbReference type="OrthoDB" id="9975606at2759"/>
<dbReference type="SUPFAM" id="SSF56399">
    <property type="entry name" value="ADP-ribosylation"/>
    <property type="match status" value="1"/>
</dbReference>
<comment type="caution">
    <text evidence="10">The sequence shown here is derived from an EMBL/GenBank/DDBJ whole genome shotgun (WGS) entry which is preliminary data.</text>
</comment>
<dbReference type="InterPro" id="IPR037197">
    <property type="entry name" value="WWE_dom_sf"/>
</dbReference>
<evidence type="ECO:0000259" key="8">
    <source>
        <dbReference type="PROSITE" id="PS51059"/>
    </source>
</evidence>
<dbReference type="Gene3D" id="3.40.220.10">
    <property type="entry name" value="Leucine Aminopeptidase, subunit E, domain 1"/>
    <property type="match status" value="2"/>
</dbReference>
<dbReference type="Gene3D" id="3.30.720.50">
    <property type="match status" value="1"/>
</dbReference>
<dbReference type="PROSITE" id="PS51154">
    <property type="entry name" value="MACRO"/>
    <property type="match status" value="2"/>
</dbReference>
<keyword evidence="3 6" id="KW-0808">Transferase</keyword>
<evidence type="ECO:0000256" key="2">
    <source>
        <dbReference type="ARBA" id="ARBA00022676"/>
    </source>
</evidence>
<comment type="subcellular location">
    <subcellularLocation>
        <location evidence="1">Nucleus</location>
    </subcellularLocation>
</comment>